<dbReference type="PANTHER" id="PTHR33154:SF18">
    <property type="entry name" value="ARSENICAL RESISTANCE OPERON REPRESSOR"/>
    <property type="match status" value="1"/>
</dbReference>
<dbReference type="RefSeq" id="WP_326751157.1">
    <property type="nucleotide sequence ID" value="NZ_CP109134.1"/>
</dbReference>
<dbReference type="EMBL" id="CP109134">
    <property type="protein sequence ID" value="WSD04862.1"/>
    <property type="molecule type" value="Genomic_DNA"/>
</dbReference>
<dbReference type="InterPro" id="IPR051081">
    <property type="entry name" value="HTH_MetalResp_TranReg"/>
</dbReference>
<evidence type="ECO:0000313" key="5">
    <source>
        <dbReference type="EMBL" id="WSD04862.1"/>
    </source>
</evidence>
<dbReference type="NCBIfam" id="NF033788">
    <property type="entry name" value="HTH_metalloreg"/>
    <property type="match status" value="1"/>
</dbReference>
<dbReference type="InterPro" id="IPR001845">
    <property type="entry name" value="HTH_ArsR_DNA-bd_dom"/>
</dbReference>
<sequence length="129" mass="14098">MAISSYGVRAETAPDGSEASATGLARLLIDRGEAERLAAVLKAIADPTRLQLLRLIERAPRGEACVCDLTDCLGLRQPTVSHHLKVMTESGLLNRERRGTWVWYSVDPAGLRRVREVLEPVSPQEPVAV</sequence>
<dbReference type="GeneID" id="91541537"/>
<dbReference type="CDD" id="cd00090">
    <property type="entry name" value="HTH_ARSR"/>
    <property type="match status" value="1"/>
</dbReference>
<dbReference type="Pfam" id="PF01022">
    <property type="entry name" value="HTH_5"/>
    <property type="match status" value="1"/>
</dbReference>
<proteinExistence type="predicted"/>
<dbReference type="Gene3D" id="1.10.10.10">
    <property type="entry name" value="Winged helix-like DNA-binding domain superfamily/Winged helix DNA-binding domain"/>
    <property type="match status" value="1"/>
</dbReference>
<feature type="domain" description="HTH arsR-type" evidence="4">
    <location>
        <begin position="29"/>
        <end position="129"/>
    </location>
</feature>
<dbReference type="PANTHER" id="PTHR33154">
    <property type="entry name" value="TRANSCRIPTIONAL REGULATOR, ARSR FAMILY"/>
    <property type="match status" value="1"/>
</dbReference>
<accession>A0ABZ1GHV0</accession>
<evidence type="ECO:0000256" key="3">
    <source>
        <dbReference type="ARBA" id="ARBA00023163"/>
    </source>
</evidence>
<evidence type="ECO:0000256" key="2">
    <source>
        <dbReference type="ARBA" id="ARBA00023125"/>
    </source>
</evidence>
<dbReference type="InterPro" id="IPR036388">
    <property type="entry name" value="WH-like_DNA-bd_sf"/>
</dbReference>
<keyword evidence="1" id="KW-0805">Transcription regulation</keyword>
<keyword evidence="6" id="KW-1185">Reference proteome</keyword>
<gene>
    <name evidence="5" type="ORF">OIE73_03165</name>
</gene>
<dbReference type="PROSITE" id="PS50987">
    <property type="entry name" value="HTH_ARSR_2"/>
    <property type="match status" value="1"/>
</dbReference>
<keyword evidence="2" id="KW-0238">DNA-binding</keyword>
<dbReference type="SMART" id="SM00418">
    <property type="entry name" value="HTH_ARSR"/>
    <property type="match status" value="1"/>
</dbReference>
<evidence type="ECO:0000256" key="1">
    <source>
        <dbReference type="ARBA" id="ARBA00023015"/>
    </source>
</evidence>
<dbReference type="InterPro" id="IPR011991">
    <property type="entry name" value="ArsR-like_HTH"/>
</dbReference>
<evidence type="ECO:0000259" key="4">
    <source>
        <dbReference type="PROSITE" id="PS50987"/>
    </source>
</evidence>
<organism evidence="5 6">
    <name type="scientific">Streptomyces hirsutus</name>
    <dbReference type="NCBI Taxonomy" id="35620"/>
    <lineage>
        <taxon>Bacteria</taxon>
        <taxon>Bacillati</taxon>
        <taxon>Actinomycetota</taxon>
        <taxon>Actinomycetes</taxon>
        <taxon>Kitasatosporales</taxon>
        <taxon>Streptomycetaceae</taxon>
        <taxon>Streptomyces</taxon>
    </lineage>
</organism>
<reference evidence="5 6" key="1">
    <citation type="submission" date="2022-10" db="EMBL/GenBank/DDBJ databases">
        <title>The complete genomes of actinobacterial strains from the NBC collection.</title>
        <authorList>
            <person name="Joergensen T.S."/>
            <person name="Alvarez Arevalo M."/>
            <person name="Sterndorff E.B."/>
            <person name="Faurdal D."/>
            <person name="Vuksanovic O."/>
            <person name="Mourched A.-S."/>
            <person name="Charusanti P."/>
            <person name="Shaw S."/>
            <person name="Blin K."/>
            <person name="Weber T."/>
        </authorList>
    </citation>
    <scope>NUCLEOTIDE SEQUENCE [LARGE SCALE GENOMIC DNA]</scope>
    <source>
        <strain evidence="5 6">NBC 01753</strain>
    </source>
</reference>
<dbReference type="Proteomes" id="UP001335325">
    <property type="component" value="Chromosome"/>
</dbReference>
<dbReference type="PRINTS" id="PR00778">
    <property type="entry name" value="HTHARSR"/>
</dbReference>
<dbReference type="InterPro" id="IPR036390">
    <property type="entry name" value="WH_DNA-bd_sf"/>
</dbReference>
<protein>
    <submittedName>
        <fullName evidence="5">Metalloregulator ArsR/SmtB family transcription factor</fullName>
    </submittedName>
</protein>
<keyword evidence="3" id="KW-0804">Transcription</keyword>
<evidence type="ECO:0000313" key="6">
    <source>
        <dbReference type="Proteomes" id="UP001335325"/>
    </source>
</evidence>
<dbReference type="SUPFAM" id="SSF46785">
    <property type="entry name" value="Winged helix' DNA-binding domain"/>
    <property type="match status" value="1"/>
</dbReference>
<name>A0ABZ1GHV0_9ACTN</name>